<dbReference type="PaxDb" id="722438-MPNE_0485"/>
<dbReference type="AlphaFoldDB" id="A0A0H3DM81"/>
<feature type="compositionally biased region" description="Low complexity" evidence="2">
    <location>
        <begin position="128"/>
        <end position="146"/>
    </location>
</feature>
<dbReference type="Pfam" id="PF12378">
    <property type="entry name" value="P1_N"/>
    <property type="match status" value="1"/>
</dbReference>
<dbReference type="InterPro" id="IPR022116">
    <property type="entry name" value="P1_N"/>
</dbReference>
<protein>
    <recommendedName>
        <fullName evidence="3">Adhesin P1 N-terminal domain-containing protein</fullName>
    </recommendedName>
</protein>
<dbReference type="KEGG" id="mpj:MPNE_0485"/>
<evidence type="ECO:0000259" key="3">
    <source>
        <dbReference type="Pfam" id="PF12378"/>
    </source>
</evidence>
<gene>
    <name evidence="4" type="ordered locus">MPNE_0485</name>
</gene>
<comment type="similarity">
    <text evidence="1">Belongs to the adhesin P1 family.</text>
</comment>
<evidence type="ECO:0000256" key="2">
    <source>
        <dbReference type="SAM" id="MobiDB-lite"/>
    </source>
</evidence>
<sequence length="307" mass="33854">MVYYEQLQRGLGLPQQRTENGQNTSTTGAMFGLKVKDAQKDDQKSSEYLSGEAGSQAGGSTQGTSTTTQRRGSSNENKVKVLQVAMKKKSDSEDNGQIELETNNLANAPIKRGSNNNQQVQLKADDFGTTSSSESGQSGTQGSTPSNPGPWTPWLTTEQIHNDPAKFAASILILYDAPYARNRTAIDRVDHLDPKVMTANYPPSWRTPKWNHHGLWDWKARDVLLQTTGFFNPRRHPEWFDGGQTVADNEKTGFDVDNSENTKQGFQKEADSDKSAPIALPFEAYFANIGNLTWFGQALLVFGICLS</sequence>
<feature type="compositionally biased region" description="Basic and acidic residues" evidence="2">
    <location>
        <begin position="34"/>
        <end position="45"/>
    </location>
</feature>
<dbReference type="PATRIC" id="fig|722438.3.peg.467"/>
<evidence type="ECO:0000313" key="4">
    <source>
        <dbReference type="EMBL" id="ADK86875.1"/>
    </source>
</evidence>
<dbReference type="EMBL" id="CP002077">
    <property type="protein sequence ID" value="ADK86875.1"/>
    <property type="molecule type" value="Genomic_DNA"/>
</dbReference>
<feature type="compositionally biased region" description="Polar residues" evidence="2">
    <location>
        <begin position="18"/>
        <end position="28"/>
    </location>
</feature>
<dbReference type="Proteomes" id="UP000007756">
    <property type="component" value="Chromosome"/>
</dbReference>
<organism evidence="4 5">
    <name type="scientific">Mycoplasmoides pneumoniae (strain ATCC 15531 / DSM 23978 / CIP 103766 / NBRC 14401 / NCTC 10119 / FH)</name>
    <name type="common">Mycoplasma pneumoniae</name>
    <dbReference type="NCBI Taxonomy" id="722438"/>
    <lineage>
        <taxon>Bacteria</taxon>
        <taxon>Bacillati</taxon>
        <taxon>Mycoplasmatota</taxon>
        <taxon>Mycoplasmoidales</taxon>
        <taxon>Mycoplasmoidaceae</taxon>
        <taxon>Mycoplasmoides</taxon>
    </lineage>
</organism>
<dbReference type="HOGENOM" id="CLU_053128_0_0_14"/>
<name>A0A0H3DM81_MYCPB</name>
<feature type="region of interest" description="Disordered" evidence="2">
    <location>
        <begin position="1"/>
        <end position="78"/>
    </location>
</feature>
<feature type="domain" description="Adhesin P1 N-terminal" evidence="3">
    <location>
        <begin position="74"/>
        <end position="303"/>
    </location>
</feature>
<reference evidence="4 5" key="1">
    <citation type="journal article" date="2010" name="Appl. Environ. Microbiol.">
        <title>Targeted chromosomal knockouts in Mycoplasma pneumoniae.</title>
        <authorList>
            <person name="Krishnakumar R."/>
            <person name="Assad-Garcia N."/>
            <person name="Benders G.A."/>
            <person name="Phan Q."/>
            <person name="Montague M.G."/>
            <person name="Glass J.I."/>
        </authorList>
    </citation>
    <scope>NUCLEOTIDE SEQUENCE [LARGE SCALE GENOMIC DNA]</scope>
    <source>
        <strain evidence="5">ATCC 15531 / DSM 22911 / NBRC 14401 / NCTC 10119 / FH</strain>
    </source>
</reference>
<feature type="compositionally biased region" description="Low complexity" evidence="2">
    <location>
        <begin position="62"/>
        <end position="74"/>
    </location>
</feature>
<proteinExistence type="inferred from homology"/>
<feature type="region of interest" description="Disordered" evidence="2">
    <location>
        <begin position="127"/>
        <end position="155"/>
    </location>
</feature>
<evidence type="ECO:0000313" key="5">
    <source>
        <dbReference type="Proteomes" id="UP000007756"/>
    </source>
</evidence>
<accession>A0A0H3DM81</accession>
<feature type="compositionally biased region" description="Low complexity" evidence="2">
    <location>
        <begin position="1"/>
        <end position="17"/>
    </location>
</feature>
<evidence type="ECO:0000256" key="1">
    <source>
        <dbReference type="ARBA" id="ARBA00007914"/>
    </source>
</evidence>